<name>A0A4C1YZG2_EUMVA</name>
<keyword evidence="2" id="KW-1185">Reference proteome</keyword>
<dbReference type="EMBL" id="BGZK01001457">
    <property type="protein sequence ID" value="GBP80333.1"/>
    <property type="molecule type" value="Genomic_DNA"/>
</dbReference>
<dbReference type="OrthoDB" id="10037309at2759"/>
<gene>
    <name evidence="1" type="ORF">EVAR_61884_1</name>
</gene>
<dbReference type="Proteomes" id="UP000299102">
    <property type="component" value="Unassembled WGS sequence"/>
</dbReference>
<sequence length="156" mass="17771">MRVKHRNVTKYALTFDSSFNSMKLRLGVTYEKVTLGNVTMSHRTREARRMPCVSLPLNYDRSAARSTRELVHSLQMYCKLLCFEPATANVNEVWSNAAEAERCMHATLCRGARGVDGPRFTMFVVIRNPRQIVSENVNSFLLISNEADAVRGIWNV</sequence>
<evidence type="ECO:0000313" key="2">
    <source>
        <dbReference type="Proteomes" id="UP000299102"/>
    </source>
</evidence>
<protein>
    <submittedName>
        <fullName evidence="1">Uncharacterized protein</fullName>
    </submittedName>
</protein>
<dbReference type="AlphaFoldDB" id="A0A4C1YZG2"/>
<comment type="caution">
    <text evidence="1">The sequence shown here is derived from an EMBL/GenBank/DDBJ whole genome shotgun (WGS) entry which is preliminary data.</text>
</comment>
<evidence type="ECO:0000313" key="1">
    <source>
        <dbReference type="EMBL" id="GBP80333.1"/>
    </source>
</evidence>
<reference evidence="1 2" key="1">
    <citation type="journal article" date="2019" name="Commun. Biol.">
        <title>The bagworm genome reveals a unique fibroin gene that provides high tensile strength.</title>
        <authorList>
            <person name="Kono N."/>
            <person name="Nakamura H."/>
            <person name="Ohtoshi R."/>
            <person name="Tomita M."/>
            <person name="Numata K."/>
            <person name="Arakawa K."/>
        </authorList>
    </citation>
    <scope>NUCLEOTIDE SEQUENCE [LARGE SCALE GENOMIC DNA]</scope>
</reference>
<organism evidence="1 2">
    <name type="scientific">Eumeta variegata</name>
    <name type="common">Bagworm moth</name>
    <name type="synonym">Eumeta japonica</name>
    <dbReference type="NCBI Taxonomy" id="151549"/>
    <lineage>
        <taxon>Eukaryota</taxon>
        <taxon>Metazoa</taxon>
        <taxon>Ecdysozoa</taxon>
        <taxon>Arthropoda</taxon>
        <taxon>Hexapoda</taxon>
        <taxon>Insecta</taxon>
        <taxon>Pterygota</taxon>
        <taxon>Neoptera</taxon>
        <taxon>Endopterygota</taxon>
        <taxon>Lepidoptera</taxon>
        <taxon>Glossata</taxon>
        <taxon>Ditrysia</taxon>
        <taxon>Tineoidea</taxon>
        <taxon>Psychidae</taxon>
        <taxon>Oiketicinae</taxon>
        <taxon>Eumeta</taxon>
    </lineage>
</organism>
<accession>A0A4C1YZG2</accession>
<proteinExistence type="predicted"/>